<sequence>MKFSFKHSVRWSVFIFIVTFALAAIFSVVSTSMLEGVGWGIGMVIVLLLVLIGVFFDMMGLSAAAAKETPFHAMASEKVAGAKQAIAIVRNADRFSNFCNDVIGDMTGVISGSATAIVVTNLLYSMDADSAVMKTVTSVVFTGLVSALTVGGKALGKSFAIYYATPIVLLIGKCFYVLETKFKISFFTVKRSKSKQRKRGKSRAARTD</sequence>
<organism evidence="2 3">
    <name type="scientific">Paenibacillus alvei</name>
    <name type="common">Bacillus alvei</name>
    <dbReference type="NCBI Taxonomy" id="44250"/>
    <lineage>
        <taxon>Bacteria</taxon>
        <taxon>Bacillati</taxon>
        <taxon>Bacillota</taxon>
        <taxon>Bacilli</taxon>
        <taxon>Bacillales</taxon>
        <taxon>Paenibacillaceae</taxon>
        <taxon>Paenibacillus</taxon>
    </lineage>
</organism>
<name>A0A383RES7_PAEAL</name>
<feature type="transmembrane region" description="Helical" evidence="1">
    <location>
        <begin position="12"/>
        <end position="30"/>
    </location>
</feature>
<evidence type="ECO:0008006" key="4">
    <source>
        <dbReference type="Google" id="ProtNLM"/>
    </source>
</evidence>
<proteinExistence type="predicted"/>
<evidence type="ECO:0000313" key="2">
    <source>
        <dbReference type="EMBL" id="SYX84776.1"/>
    </source>
</evidence>
<dbReference type="RefSeq" id="WP_021261771.1">
    <property type="nucleotide sequence ID" value="NZ_LS992241.1"/>
</dbReference>
<feature type="transmembrane region" description="Helical" evidence="1">
    <location>
        <begin position="131"/>
        <end position="148"/>
    </location>
</feature>
<dbReference type="Proteomes" id="UP000304148">
    <property type="component" value="Chromosome"/>
</dbReference>
<reference evidence="3" key="1">
    <citation type="submission" date="2018-08" db="EMBL/GenBank/DDBJ databases">
        <authorList>
            <person name="Chevrot R."/>
        </authorList>
    </citation>
    <scope>NUCLEOTIDE SEQUENCE [LARGE SCALE GENOMIC DNA]</scope>
</reference>
<gene>
    <name evidence="2" type="ORF">PBLR_13198</name>
</gene>
<evidence type="ECO:0000313" key="3">
    <source>
        <dbReference type="Proteomes" id="UP000304148"/>
    </source>
</evidence>
<keyword evidence="1" id="KW-1133">Transmembrane helix</keyword>
<evidence type="ECO:0000256" key="1">
    <source>
        <dbReference type="SAM" id="Phobius"/>
    </source>
</evidence>
<dbReference type="AlphaFoldDB" id="A0A383RES7"/>
<protein>
    <recommendedName>
        <fullName evidence="4">CNNM transmembrane domain-containing protein</fullName>
    </recommendedName>
</protein>
<accession>A0A383RES7</accession>
<dbReference type="EMBL" id="LS992241">
    <property type="protein sequence ID" value="SYX84776.1"/>
    <property type="molecule type" value="Genomic_DNA"/>
</dbReference>
<feature type="transmembrane region" description="Helical" evidence="1">
    <location>
        <begin position="160"/>
        <end position="178"/>
    </location>
</feature>
<keyword evidence="1" id="KW-0472">Membrane</keyword>
<keyword evidence="1" id="KW-0812">Transmembrane</keyword>
<feature type="transmembrane region" description="Helical" evidence="1">
    <location>
        <begin position="36"/>
        <end position="56"/>
    </location>
</feature>